<feature type="transmembrane region" description="Helical" evidence="1">
    <location>
        <begin position="27"/>
        <end position="60"/>
    </location>
</feature>
<organism evidence="2 3">
    <name type="scientific">Pilimelia terevasa</name>
    <dbReference type="NCBI Taxonomy" id="53372"/>
    <lineage>
        <taxon>Bacteria</taxon>
        <taxon>Bacillati</taxon>
        <taxon>Actinomycetota</taxon>
        <taxon>Actinomycetes</taxon>
        <taxon>Micromonosporales</taxon>
        <taxon>Micromonosporaceae</taxon>
        <taxon>Pilimelia</taxon>
    </lineage>
</organism>
<accession>A0A8J3BQT5</accession>
<evidence type="ECO:0000256" key="1">
    <source>
        <dbReference type="SAM" id="Phobius"/>
    </source>
</evidence>
<evidence type="ECO:0000313" key="2">
    <source>
        <dbReference type="EMBL" id="GGK31563.1"/>
    </source>
</evidence>
<dbReference type="AlphaFoldDB" id="A0A8J3BQT5"/>
<keyword evidence="1" id="KW-1133">Transmembrane helix</keyword>
<keyword evidence="3" id="KW-1185">Reference proteome</keyword>
<sequence length="214" mass="22838">MSVRLPPPGPPPRRPFLHNRSSPQVPIVVWLIVAVAALPVLAFATTAAVAVVGAATVVVAMHRMLTDAVITHTVHPNCPAPGAYPGQNQDDDYCADRSGRVILRGVHITATGLRPGAGRTTCAAVTYRSHHDKPLPITVGDWQLRTPEGTLLPHRAGTLRPRSLAAGAHLKATVCFTTSPVPGRHVLTVDPKGWDRFRGVWFLTHSTTPTPPAT</sequence>
<dbReference type="Proteomes" id="UP000662200">
    <property type="component" value="Unassembled WGS sequence"/>
</dbReference>
<comment type="caution">
    <text evidence="2">The sequence shown here is derived from an EMBL/GenBank/DDBJ whole genome shotgun (WGS) entry which is preliminary data.</text>
</comment>
<reference evidence="2" key="1">
    <citation type="journal article" date="2014" name="Int. J. Syst. Evol. Microbiol.">
        <title>Complete genome sequence of Corynebacterium casei LMG S-19264T (=DSM 44701T), isolated from a smear-ripened cheese.</title>
        <authorList>
            <consortium name="US DOE Joint Genome Institute (JGI-PGF)"/>
            <person name="Walter F."/>
            <person name="Albersmeier A."/>
            <person name="Kalinowski J."/>
            <person name="Ruckert C."/>
        </authorList>
    </citation>
    <scope>NUCLEOTIDE SEQUENCE</scope>
    <source>
        <strain evidence="2">JCM 3091</strain>
    </source>
</reference>
<reference evidence="2" key="2">
    <citation type="submission" date="2020-09" db="EMBL/GenBank/DDBJ databases">
        <authorList>
            <person name="Sun Q."/>
            <person name="Ohkuma M."/>
        </authorList>
    </citation>
    <scope>NUCLEOTIDE SEQUENCE</scope>
    <source>
        <strain evidence="2">JCM 3091</strain>
    </source>
</reference>
<proteinExistence type="predicted"/>
<keyword evidence="1" id="KW-0472">Membrane</keyword>
<evidence type="ECO:0000313" key="3">
    <source>
        <dbReference type="Proteomes" id="UP000662200"/>
    </source>
</evidence>
<evidence type="ECO:0008006" key="4">
    <source>
        <dbReference type="Google" id="ProtNLM"/>
    </source>
</evidence>
<dbReference type="EMBL" id="BMQC01000008">
    <property type="protein sequence ID" value="GGK31563.1"/>
    <property type="molecule type" value="Genomic_DNA"/>
</dbReference>
<protein>
    <recommendedName>
        <fullName evidence="4">DUF4352 domain-containing protein</fullName>
    </recommendedName>
</protein>
<keyword evidence="1" id="KW-0812">Transmembrane</keyword>
<name>A0A8J3BQT5_9ACTN</name>
<dbReference type="RefSeq" id="WP_189114507.1">
    <property type="nucleotide sequence ID" value="NZ_BMQC01000008.1"/>
</dbReference>
<gene>
    <name evidence="2" type="ORF">GCM10010124_25460</name>
</gene>